<protein>
    <recommendedName>
        <fullName evidence="5">Integral membrane protein</fullName>
    </recommendedName>
</protein>
<dbReference type="EMBL" id="FZMO01000002">
    <property type="protein sequence ID" value="SNQ45461.1"/>
    <property type="molecule type" value="Genomic_DNA"/>
</dbReference>
<evidence type="ECO:0000256" key="1">
    <source>
        <dbReference type="SAM" id="MobiDB-lite"/>
    </source>
</evidence>
<accession>A0A2I2KIG9</accession>
<sequence length="200" mass="19834">MGSTRRSAGRPGDDRPGTGRLGTGRPGTDRPGTGRLGAVRAAVAGASVPARLASVLLTAEALVLLALGVLQVLRGFGSDIDDVGRAETGGVLALIGAAGIAVLAGGVLRRGAAFRSPTLVVQVLCLPVAWGLLQAGDYGYGVPLLVVPLLIVGSLLVAGGFGPSAPDARGPGERASGGRGTRGDDAEAGVPPTARRPRRP</sequence>
<gene>
    <name evidence="3" type="ORF">FRACA_100029</name>
</gene>
<dbReference type="RefSeq" id="WP_243407047.1">
    <property type="nucleotide sequence ID" value="NZ_FZMO01000002.1"/>
</dbReference>
<dbReference type="Proteomes" id="UP000234331">
    <property type="component" value="Unassembled WGS sequence"/>
</dbReference>
<reference evidence="3 4" key="1">
    <citation type="submission" date="2017-06" db="EMBL/GenBank/DDBJ databases">
        <authorList>
            <person name="Kim H.J."/>
            <person name="Triplett B.A."/>
        </authorList>
    </citation>
    <scope>NUCLEOTIDE SEQUENCE [LARGE SCALE GENOMIC DNA]</scope>
    <source>
        <strain evidence="3">FRACA_ARgP5</strain>
    </source>
</reference>
<keyword evidence="4" id="KW-1185">Reference proteome</keyword>
<organism evidence="3 4">
    <name type="scientific">Frankia canadensis</name>
    <dbReference type="NCBI Taxonomy" id="1836972"/>
    <lineage>
        <taxon>Bacteria</taxon>
        <taxon>Bacillati</taxon>
        <taxon>Actinomycetota</taxon>
        <taxon>Actinomycetes</taxon>
        <taxon>Frankiales</taxon>
        <taxon>Frankiaceae</taxon>
        <taxon>Frankia</taxon>
    </lineage>
</organism>
<proteinExistence type="predicted"/>
<evidence type="ECO:0000313" key="3">
    <source>
        <dbReference type="EMBL" id="SNQ45461.1"/>
    </source>
</evidence>
<evidence type="ECO:0000256" key="2">
    <source>
        <dbReference type="SAM" id="Phobius"/>
    </source>
</evidence>
<keyword evidence="2" id="KW-0812">Transmembrane</keyword>
<feature type="transmembrane region" description="Helical" evidence="2">
    <location>
        <begin position="119"/>
        <end position="136"/>
    </location>
</feature>
<feature type="region of interest" description="Disordered" evidence="1">
    <location>
        <begin position="1"/>
        <end position="34"/>
    </location>
</feature>
<evidence type="ECO:0000313" key="4">
    <source>
        <dbReference type="Proteomes" id="UP000234331"/>
    </source>
</evidence>
<dbReference type="AlphaFoldDB" id="A0A2I2KIG9"/>
<evidence type="ECO:0008006" key="5">
    <source>
        <dbReference type="Google" id="ProtNLM"/>
    </source>
</evidence>
<feature type="transmembrane region" description="Helical" evidence="2">
    <location>
        <begin position="88"/>
        <end position="107"/>
    </location>
</feature>
<keyword evidence="2" id="KW-0472">Membrane</keyword>
<feature type="region of interest" description="Disordered" evidence="1">
    <location>
        <begin position="163"/>
        <end position="200"/>
    </location>
</feature>
<feature type="transmembrane region" description="Helical" evidence="2">
    <location>
        <begin position="142"/>
        <end position="161"/>
    </location>
</feature>
<name>A0A2I2KIG9_9ACTN</name>
<keyword evidence="2" id="KW-1133">Transmembrane helix</keyword>
<feature type="transmembrane region" description="Helical" evidence="2">
    <location>
        <begin position="55"/>
        <end position="76"/>
    </location>
</feature>